<evidence type="ECO:0000313" key="2">
    <source>
        <dbReference type="Proteomes" id="UP000077202"/>
    </source>
</evidence>
<protein>
    <submittedName>
        <fullName evidence="1">Uncharacterized protein</fullName>
    </submittedName>
</protein>
<organism evidence="1 2">
    <name type="scientific">Marchantia polymorpha subsp. ruderalis</name>
    <dbReference type="NCBI Taxonomy" id="1480154"/>
    <lineage>
        <taxon>Eukaryota</taxon>
        <taxon>Viridiplantae</taxon>
        <taxon>Streptophyta</taxon>
        <taxon>Embryophyta</taxon>
        <taxon>Marchantiophyta</taxon>
        <taxon>Marchantiopsida</taxon>
        <taxon>Marchantiidae</taxon>
        <taxon>Marchantiales</taxon>
        <taxon>Marchantiaceae</taxon>
        <taxon>Marchantia</taxon>
    </lineage>
</organism>
<evidence type="ECO:0000313" key="1">
    <source>
        <dbReference type="EMBL" id="OAE18782.1"/>
    </source>
</evidence>
<dbReference type="EMBL" id="LVLJ01004011">
    <property type="protein sequence ID" value="OAE18782.1"/>
    <property type="molecule type" value="Genomic_DNA"/>
</dbReference>
<reference evidence="1" key="1">
    <citation type="submission" date="2016-03" db="EMBL/GenBank/DDBJ databases">
        <title>Mechanisms controlling the formation of the plant cell surface in tip-growing cells are functionally conserved among land plants.</title>
        <authorList>
            <person name="Honkanen S."/>
            <person name="Jones V.A."/>
            <person name="Morieri G."/>
            <person name="Champion C."/>
            <person name="Hetherington A.J."/>
            <person name="Kelly S."/>
            <person name="Saint-Marcoux D."/>
            <person name="Proust H."/>
            <person name="Prescott H."/>
            <person name="Dolan L."/>
        </authorList>
    </citation>
    <scope>NUCLEOTIDE SEQUENCE [LARGE SCALE GENOMIC DNA]</scope>
    <source>
        <tissue evidence="1">Whole gametophyte</tissue>
    </source>
</reference>
<keyword evidence="2" id="KW-1185">Reference proteome</keyword>
<gene>
    <name evidence="1" type="ORF">AXG93_2396s1340</name>
</gene>
<dbReference type="Proteomes" id="UP000077202">
    <property type="component" value="Unassembled WGS sequence"/>
</dbReference>
<proteinExistence type="predicted"/>
<accession>A0A176VEF9</accession>
<comment type="caution">
    <text evidence="1">The sequence shown here is derived from an EMBL/GenBank/DDBJ whole genome shotgun (WGS) entry which is preliminary data.</text>
</comment>
<name>A0A176VEF9_MARPO</name>
<dbReference type="AlphaFoldDB" id="A0A176VEF9"/>
<sequence length="183" mass="20447">MREDSMTAKHEEKLQNKTGICGGFADSGIRFGRKDVDGTPSKGTNVQIYSRIIRMQDVVRQLRPASAFTFPLRLVAVPTVHVTRSRRSMHRALEVAESTIQDTNSIQYPYRFLSTSDETLSSSRNGEAVDPDPAAVLFSEKALLPTLEAQGVDHPAIYEWRSLSTVPCHRSYTRFLSQCRAGT</sequence>